<accession>A0A6N3XC10</accession>
<dbReference type="Proteomes" id="UP000035054">
    <property type="component" value="Unassembled WGS sequence"/>
</dbReference>
<organism evidence="1 2">
    <name type="scientific">Candidatus Synechococcus spongiarum 142</name>
    <dbReference type="NCBI Taxonomy" id="1608213"/>
    <lineage>
        <taxon>Bacteria</taxon>
        <taxon>Bacillati</taxon>
        <taxon>Cyanobacteriota</taxon>
        <taxon>Cyanophyceae</taxon>
        <taxon>Synechococcales</taxon>
        <taxon>Synechococcaceae</taxon>
        <taxon>Synechococcus</taxon>
    </lineage>
</organism>
<gene>
    <name evidence="1" type="ORF">TH68_02250</name>
</gene>
<sequence>MKKNFDSVPLMNLRISLPMELPLRVLLLADTGPMARRLRCLPFRWDREGEIIIQYPSEGSQSLTGSTHLSLIMFSGKISIF</sequence>
<protein>
    <submittedName>
        <fullName evidence="1">Uncharacterized protein</fullName>
    </submittedName>
</protein>
<evidence type="ECO:0000313" key="1">
    <source>
        <dbReference type="EMBL" id="KKZ15098.1"/>
    </source>
</evidence>
<proteinExistence type="predicted"/>
<name>A0A6N3XC10_9SYNE</name>
<evidence type="ECO:0000313" key="2">
    <source>
        <dbReference type="Proteomes" id="UP000035054"/>
    </source>
</evidence>
<comment type="caution">
    <text evidence="1">The sequence shown here is derived from an EMBL/GenBank/DDBJ whole genome shotgun (WGS) entry which is preliminary data.</text>
</comment>
<reference evidence="1 2" key="1">
    <citation type="submission" date="2015-01" db="EMBL/GenBank/DDBJ databases">
        <title>Lifestyle Evolution in Cyanobacterial Symbionts of Sponges.</title>
        <authorList>
            <person name="Burgsdorf I."/>
            <person name="Slaby B.M."/>
            <person name="Handley K.M."/>
            <person name="Haber M."/>
            <person name="Blom J."/>
            <person name="Marshall C.W."/>
            <person name="Gilbert J.A."/>
            <person name="Hentschel U."/>
            <person name="Steindler L."/>
        </authorList>
    </citation>
    <scope>NUCLEOTIDE SEQUENCE [LARGE SCALE GENOMIC DNA]</scope>
    <source>
        <strain evidence="1">142</strain>
    </source>
</reference>
<dbReference type="EMBL" id="JXUO01000068">
    <property type="protein sequence ID" value="KKZ15098.1"/>
    <property type="molecule type" value="Genomic_DNA"/>
</dbReference>
<dbReference type="AlphaFoldDB" id="A0A6N3XC10"/>